<evidence type="ECO:0000256" key="1">
    <source>
        <dbReference type="SAM" id="MobiDB-lite"/>
    </source>
</evidence>
<feature type="region of interest" description="Disordered" evidence="1">
    <location>
        <begin position="18"/>
        <end position="71"/>
    </location>
</feature>
<proteinExistence type="predicted"/>
<dbReference type="Proteomes" id="UP001066276">
    <property type="component" value="Chromosome 7"/>
</dbReference>
<comment type="caution">
    <text evidence="2">The sequence shown here is derived from an EMBL/GenBank/DDBJ whole genome shotgun (WGS) entry which is preliminary data.</text>
</comment>
<protein>
    <submittedName>
        <fullName evidence="2">Uncharacterized protein</fullName>
    </submittedName>
</protein>
<dbReference type="EMBL" id="JANPWB010000011">
    <property type="protein sequence ID" value="KAJ1127455.1"/>
    <property type="molecule type" value="Genomic_DNA"/>
</dbReference>
<name>A0AAV7PH32_PLEWA</name>
<evidence type="ECO:0000313" key="3">
    <source>
        <dbReference type="Proteomes" id="UP001066276"/>
    </source>
</evidence>
<organism evidence="2 3">
    <name type="scientific">Pleurodeles waltl</name>
    <name type="common">Iberian ribbed newt</name>
    <dbReference type="NCBI Taxonomy" id="8319"/>
    <lineage>
        <taxon>Eukaryota</taxon>
        <taxon>Metazoa</taxon>
        <taxon>Chordata</taxon>
        <taxon>Craniata</taxon>
        <taxon>Vertebrata</taxon>
        <taxon>Euteleostomi</taxon>
        <taxon>Amphibia</taxon>
        <taxon>Batrachia</taxon>
        <taxon>Caudata</taxon>
        <taxon>Salamandroidea</taxon>
        <taxon>Salamandridae</taxon>
        <taxon>Pleurodelinae</taxon>
        <taxon>Pleurodeles</taxon>
    </lineage>
</organism>
<dbReference type="AlphaFoldDB" id="A0AAV7PH32"/>
<feature type="compositionally biased region" description="Basic and acidic residues" evidence="1">
    <location>
        <begin position="38"/>
        <end position="50"/>
    </location>
</feature>
<reference evidence="2" key="1">
    <citation type="journal article" date="2022" name="bioRxiv">
        <title>Sequencing and chromosome-scale assembly of the giantPleurodeles waltlgenome.</title>
        <authorList>
            <person name="Brown T."/>
            <person name="Elewa A."/>
            <person name="Iarovenko S."/>
            <person name="Subramanian E."/>
            <person name="Araus A.J."/>
            <person name="Petzold A."/>
            <person name="Susuki M."/>
            <person name="Suzuki K.-i.T."/>
            <person name="Hayashi T."/>
            <person name="Toyoda A."/>
            <person name="Oliveira C."/>
            <person name="Osipova E."/>
            <person name="Leigh N.D."/>
            <person name="Simon A."/>
            <person name="Yun M.H."/>
        </authorList>
    </citation>
    <scope>NUCLEOTIDE SEQUENCE</scope>
    <source>
        <strain evidence="2">20211129_DDA</strain>
        <tissue evidence="2">Liver</tissue>
    </source>
</reference>
<evidence type="ECO:0000313" key="2">
    <source>
        <dbReference type="EMBL" id="KAJ1127455.1"/>
    </source>
</evidence>
<keyword evidence="3" id="KW-1185">Reference proteome</keyword>
<gene>
    <name evidence="2" type="ORF">NDU88_005857</name>
</gene>
<sequence>METWERRLTRTRVIFRSPALKERTDSEEAEEGEFSFETPRRRNAREMPKTEEEDPQVLERREEGGSRTPETSACQLIKDLTFNQSLHQDLLPLEEDLVQHRLGTWSSAELLSERRKGAVAVLREAGVGVAARLETGPTPGHRAVPRRVVKRCGDGPWAGV</sequence>
<accession>A0AAV7PH32</accession>